<dbReference type="Proteomes" id="UP000194800">
    <property type="component" value="Unassembled WGS sequence"/>
</dbReference>
<dbReference type="RefSeq" id="WP_086300998.1">
    <property type="nucleotide sequence ID" value="NZ_CAMLAF010000016.1"/>
</dbReference>
<dbReference type="OrthoDB" id="7065426at2"/>
<evidence type="ECO:0000313" key="4">
    <source>
        <dbReference type="Proteomes" id="UP000194977"/>
    </source>
</evidence>
<name>A0A242NH79_9GAMM</name>
<evidence type="ECO:0000313" key="2">
    <source>
        <dbReference type="EMBL" id="OTQ08877.1"/>
    </source>
</evidence>
<organism evidence="1 4">
    <name type="scientific">Gilliamella apicola</name>
    <dbReference type="NCBI Taxonomy" id="1196095"/>
    <lineage>
        <taxon>Bacteria</taxon>
        <taxon>Pseudomonadati</taxon>
        <taxon>Pseudomonadota</taxon>
        <taxon>Gammaproteobacteria</taxon>
        <taxon>Orbales</taxon>
        <taxon>Orbaceae</taxon>
        <taxon>Gilliamella</taxon>
    </lineage>
</organism>
<evidence type="ECO:0000313" key="3">
    <source>
        <dbReference type="Proteomes" id="UP000194800"/>
    </source>
</evidence>
<evidence type="ECO:0000313" key="1">
    <source>
        <dbReference type="EMBL" id="OTP99396.1"/>
    </source>
</evidence>
<dbReference type="Proteomes" id="UP000194977">
    <property type="component" value="Unassembled WGS sequence"/>
</dbReference>
<dbReference type="EMBL" id="NART01000062">
    <property type="protein sequence ID" value="OTQ08877.1"/>
    <property type="molecule type" value="Genomic_DNA"/>
</dbReference>
<proteinExistence type="predicted"/>
<reference evidence="3 4" key="1">
    <citation type="submission" date="2017-03" db="EMBL/GenBank/DDBJ databases">
        <title>Comparative genomics of honeybee gut symbionts reveal geographically distinct and subgroup specific antibiotic resistance.</title>
        <authorList>
            <person name="Ludvigsen J."/>
            <person name="Porcellato D."/>
            <person name="Labee-Lund T.M."/>
            <person name="Amdam G.V."/>
            <person name="Rudi K."/>
        </authorList>
    </citation>
    <scope>NUCLEOTIDE SEQUENCE [LARGE SCALE GENOMIC DNA]</scope>
    <source>
        <strain evidence="1 4">A-7-12</strain>
        <strain evidence="2 3">A-9-12</strain>
    </source>
</reference>
<dbReference type="AlphaFoldDB" id="A0A242NH79"/>
<protein>
    <submittedName>
        <fullName evidence="1">Uncharacterized protein</fullName>
    </submittedName>
</protein>
<dbReference type="EMBL" id="NARP01000017">
    <property type="protein sequence ID" value="OTP99396.1"/>
    <property type="molecule type" value="Genomic_DNA"/>
</dbReference>
<accession>A0A242NH79</accession>
<comment type="caution">
    <text evidence="1">The sequence shown here is derived from an EMBL/GenBank/DDBJ whole genome shotgun (WGS) entry which is preliminary data.</text>
</comment>
<keyword evidence="3" id="KW-1185">Reference proteome</keyword>
<sequence length="159" mass="18393">MKTHKKPLFTLVQSSESIPETNTLSFLDSKLNYPDSINEIIALRIKEHKLHHGEYKDKEFNSKHHNDSNKGFSFIFGENFESEHHKKQIGILKDELALAKESNKVKQLLSSRLKQMAKIYPCVEIDLNNINVIPTKIKEHLFAPPLILTDDNAIMLWDD</sequence>
<gene>
    <name evidence="2" type="ORF">B6C91_10920</name>
    <name evidence="1" type="ORF">B6D08_07635</name>
</gene>